<proteinExistence type="predicted"/>
<dbReference type="AlphaFoldDB" id="A0A7I8DNG5"/>
<dbReference type="Proteomes" id="UP000515703">
    <property type="component" value="Chromosome"/>
</dbReference>
<evidence type="ECO:0000313" key="2">
    <source>
        <dbReference type="EMBL" id="BCJ99940.1"/>
    </source>
</evidence>
<evidence type="ECO:0000256" key="1">
    <source>
        <dbReference type="SAM" id="Phobius"/>
    </source>
</evidence>
<dbReference type="KEGG" id="acht:bsdcttw_29810"/>
<sequence length="271" mass="29949">MKLRYKKIIAMVTVCTMGIGMVTFSITRQEQDKTTAVERQVQTLTAFGATDDSKGTDESTDKEAGTMAKAAVSDASILPTDTPSVNGDATGSYPDEASLLTVDKNPLVKNTNTEIDKLISDYFKAKLSGKIEKFESLVDNTDLLNIKDINRKTKYIDKYSDIECYTKKGLEEGSYVVYVSYGLKLSSIDTPAPGMNSYYVKTNSDGKLYIYLGEGDKKTDDFLTKLNSTSDVEDLIFQVNEKLKTAMNKDAALSEFYAKLEESAKNVSMNE</sequence>
<keyword evidence="1" id="KW-1133">Transmembrane helix</keyword>
<gene>
    <name evidence="2" type="ORF">bsdcttw_29810</name>
</gene>
<accession>A0A7I8DNG5</accession>
<feature type="transmembrane region" description="Helical" evidence="1">
    <location>
        <begin position="7"/>
        <end position="26"/>
    </location>
</feature>
<keyword evidence="1" id="KW-0472">Membrane</keyword>
<evidence type="ECO:0000313" key="3">
    <source>
        <dbReference type="Proteomes" id="UP000515703"/>
    </source>
</evidence>
<keyword evidence="3" id="KW-1185">Reference proteome</keyword>
<protein>
    <submittedName>
        <fullName evidence="2">Uncharacterized protein</fullName>
    </submittedName>
</protein>
<name>A0A7I8DNG5_9FIRM</name>
<keyword evidence="1" id="KW-0812">Transmembrane</keyword>
<reference evidence="2 3" key="2">
    <citation type="submission" date="2020-08" db="EMBL/GenBank/DDBJ databases">
        <authorList>
            <person name="Ueki A."/>
            <person name="Tonouchi A."/>
        </authorList>
    </citation>
    <scope>NUCLEOTIDE SEQUENCE [LARGE SCALE GENOMIC DNA]</scope>
    <source>
        <strain evidence="2 3">CTTW</strain>
    </source>
</reference>
<organism evidence="2 3">
    <name type="scientific">Anaerocolumna chitinilytica</name>
    <dbReference type="NCBI Taxonomy" id="1727145"/>
    <lineage>
        <taxon>Bacteria</taxon>
        <taxon>Bacillati</taxon>
        <taxon>Bacillota</taxon>
        <taxon>Clostridia</taxon>
        <taxon>Lachnospirales</taxon>
        <taxon>Lachnospiraceae</taxon>
        <taxon>Anaerocolumna</taxon>
    </lineage>
</organism>
<reference evidence="2 3" key="1">
    <citation type="submission" date="2020-08" db="EMBL/GenBank/DDBJ databases">
        <title>Draft genome sequencing of an Anaerocolumna strain isolated from anoxic soil subjected to BSD treatment.</title>
        <authorList>
            <person name="Uek A."/>
            <person name="Tonouchi A."/>
        </authorList>
    </citation>
    <scope>NUCLEOTIDE SEQUENCE [LARGE SCALE GENOMIC DNA]</scope>
    <source>
        <strain evidence="2 3">CTTW</strain>
    </source>
</reference>
<dbReference type="EMBL" id="AP023368">
    <property type="protein sequence ID" value="BCJ99940.1"/>
    <property type="molecule type" value="Genomic_DNA"/>
</dbReference>
<dbReference type="RefSeq" id="WP_185255659.1">
    <property type="nucleotide sequence ID" value="NZ_AP023368.1"/>
</dbReference>